<evidence type="ECO:0000256" key="2">
    <source>
        <dbReference type="ARBA" id="ARBA00023239"/>
    </source>
</evidence>
<dbReference type="Proteomes" id="UP001408356">
    <property type="component" value="Unassembled WGS sequence"/>
</dbReference>
<evidence type="ECO:0000313" key="6">
    <source>
        <dbReference type="Proteomes" id="UP001408356"/>
    </source>
</evidence>
<feature type="domain" description="Alginate lyase" evidence="4">
    <location>
        <begin position="85"/>
        <end position="234"/>
    </location>
</feature>
<comment type="caution">
    <text evidence="5">The sequence shown here is derived from an EMBL/GenBank/DDBJ whole genome shotgun (WGS) entry which is preliminary data.</text>
</comment>
<name>A0ABR2VEZ1_9PEZI</name>
<gene>
    <name evidence="5" type="ORF">SUNI508_13060</name>
</gene>
<dbReference type="InterPro" id="IPR008397">
    <property type="entry name" value="Alginate_lyase_dom"/>
</dbReference>
<proteinExistence type="predicted"/>
<evidence type="ECO:0000256" key="1">
    <source>
        <dbReference type="ARBA" id="ARBA00022729"/>
    </source>
</evidence>
<reference evidence="5 6" key="1">
    <citation type="journal article" date="2024" name="J. Plant Pathol.">
        <title>Sequence and assembly of the genome of Seiridium unicorne, isolate CBS 538.82, causal agent of cypress canker disease.</title>
        <authorList>
            <person name="Scali E."/>
            <person name="Rocca G.D."/>
            <person name="Danti R."/>
            <person name="Garbelotto M."/>
            <person name="Barberini S."/>
            <person name="Baroncelli R."/>
            <person name="Emiliani G."/>
        </authorList>
    </citation>
    <scope>NUCLEOTIDE SEQUENCE [LARGE SCALE GENOMIC DNA]</scope>
    <source>
        <strain evidence="5 6">BM-138-508</strain>
    </source>
</reference>
<keyword evidence="2 5" id="KW-0456">Lyase</keyword>
<dbReference type="GO" id="GO:0016829">
    <property type="term" value="F:lyase activity"/>
    <property type="evidence" value="ECO:0007669"/>
    <property type="project" value="UniProtKB-KW"/>
</dbReference>
<dbReference type="EMBL" id="JARVKF010000018">
    <property type="protein sequence ID" value="KAK9425386.1"/>
    <property type="molecule type" value="Genomic_DNA"/>
</dbReference>
<feature type="chain" id="PRO_5046184845" evidence="3">
    <location>
        <begin position="19"/>
        <end position="399"/>
    </location>
</feature>
<dbReference type="Gene3D" id="1.50.10.100">
    <property type="entry name" value="Chondroitin AC/alginate lyase"/>
    <property type="match status" value="1"/>
</dbReference>
<organism evidence="5 6">
    <name type="scientific">Seiridium unicorne</name>
    <dbReference type="NCBI Taxonomy" id="138068"/>
    <lineage>
        <taxon>Eukaryota</taxon>
        <taxon>Fungi</taxon>
        <taxon>Dikarya</taxon>
        <taxon>Ascomycota</taxon>
        <taxon>Pezizomycotina</taxon>
        <taxon>Sordariomycetes</taxon>
        <taxon>Xylariomycetidae</taxon>
        <taxon>Amphisphaeriales</taxon>
        <taxon>Sporocadaceae</taxon>
        <taxon>Seiridium</taxon>
    </lineage>
</organism>
<feature type="signal peptide" evidence="3">
    <location>
        <begin position="1"/>
        <end position="18"/>
    </location>
</feature>
<evidence type="ECO:0000259" key="4">
    <source>
        <dbReference type="Pfam" id="PF05426"/>
    </source>
</evidence>
<accession>A0ABR2VEZ1</accession>
<evidence type="ECO:0000313" key="5">
    <source>
        <dbReference type="EMBL" id="KAK9425386.1"/>
    </source>
</evidence>
<dbReference type="InterPro" id="IPR008929">
    <property type="entry name" value="Chondroitin_lyas"/>
</dbReference>
<dbReference type="SUPFAM" id="SSF48230">
    <property type="entry name" value="Chondroitin AC/alginate lyase"/>
    <property type="match status" value="1"/>
</dbReference>
<evidence type="ECO:0000256" key="3">
    <source>
        <dbReference type="SAM" id="SignalP"/>
    </source>
</evidence>
<protein>
    <submittedName>
        <fullName evidence="5">Chondroitin AC/alginate lyase</fullName>
    </submittedName>
</protein>
<dbReference type="Pfam" id="PF05426">
    <property type="entry name" value="Alginate_lyase"/>
    <property type="match status" value="1"/>
</dbReference>
<keyword evidence="6" id="KW-1185">Reference proteome</keyword>
<keyword evidence="1 3" id="KW-0732">Signal</keyword>
<sequence>MKHFTSISFLLQCGVGAAIVIKRGFTHPGLLHTEADFTRIQGFVNDETSPMYAGWQKLASHADNSYTPSPQETVCRGAGGDCTENYSSLYIDASAAYVNAIYWKVTGSTSYADAAANILDAWSSTMKHIDGTSDKYLASGLYGYQLANAGEILRDYSGWSGLTDLISMLRNVFYPMNHDFLINHNDAEIDHYWANWDLCNLVTMYAIGVLSDNTTMANEAVNYFKTGGGNGAIKKAIWVTYTESGSAKILGQGQEAGRDQGHATLDFALLGALAQQTNNQGVDLFGYLDNLILAGYSLSSEYMAKYNLGYNVPYTTYNNSDNVTQTVISASERGTVRPMGELLFAHYSSLKGLNASWTGAYRDFVLEQSDGAEGGGGDYGSASGGYDQLGFGTILYRLK</sequence>